<name>A0A2P2QEE7_RHIMU</name>
<protein>
    <submittedName>
        <fullName evidence="1">Uncharacterized protein</fullName>
    </submittedName>
</protein>
<sequence length="66" mass="7506">MRREIEEPLEALLHSCDRMVGDASCCPSGLLFSKREDQRCPPGDQPTVLVQFCYVKIDQFVQKFSG</sequence>
<reference evidence="1" key="1">
    <citation type="submission" date="2018-02" db="EMBL/GenBank/DDBJ databases">
        <title>Rhizophora mucronata_Transcriptome.</title>
        <authorList>
            <person name="Meera S.P."/>
            <person name="Sreeshan A."/>
            <person name="Augustine A."/>
        </authorList>
    </citation>
    <scope>NUCLEOTIDE SEQUENCE</scope>
    <source>
        <tissue evidence="1">Leaf</tissue>
    </source>
</reference>
<dbReference type="AlphaFoldDB" id="A0A2P2QEE7"/>
<evidence type="ECO:0000313" key="1">
    <source>
        <dbReference type="EMBL" id="MBX65326.1"/>
    </source>
</evidence>
<proteinExistence type="predicted"/>
<dbReference type="EMBL" id="GGEC01084842">
    <property type="protein sequence ID" value="MBX65326.1"/>
    <property type="molecule type" value="Transcribed_RNA"/>
</dbReference>
<accession>A0A2P2QEE7</accession>
<organism evidence="1">
    <name type="scientific">Rhizophora mucronata</name>
    <name type="common">Asiatic mangrove</name>
    <dbReference type="NCBI Taxonomy" id="61149"/>
    <lineage>
        <taxon>Eukaryota</taxon>
        <taxon>Viridiplantae</taxon>
        <taxon>Streptophyta</taxon>
        <taxon>Embryophyta</taxon>
        <taxon>Tracheophyta</taxon>
        <taxon>Spermatophyta</taxon>
        <taxon>Magnoliopsida</taxon>
        <taxon>eudicotyledons</taxon>
        <taxon>Gunneridae</taxon>
        <taxon>Pentapetalae</taxon>
        <taxon>rosids</taxon>
        <taxon>fabids</taxon>
        <taxon>Malpighiales</taxon>
        <taxon>Rhizophoraceae</taxon>
        <taxon>Rhizophora</taxon>
    </lineage>
</organism>